<dbReference type="PRINTS" id="PR00385">
    <property type="entry name" value="P450"/>
</dbReference>
<proteinExistence type="inferred from homology"/>
<dbReference type="PANTHER" id="PTHR24305:SF166">
    <property type="entry name" value="CYTOCHROME P450 12A4, MITOCHONDRIAL-RELATED"/>
    <property type="match status" value="1"/>
</dbReference>
<evidence type="ECO:0000313" key="5">
    <source>
        <dbReference type="EMBL" id="SNB52672.1"/>
    </source>
</evidence>
<evidence type="ECO:0000256" key="4">
    <source>
        <dbReference type="RuleBase" id="RU000461"/>
    </source>
</evidence>
<dbReference type="InterPro" id="IPR001128">
    <property type="entry name" value="Cyt_P450"/>
</dbReference>
<dbReference type="GO" id="GO:0005506">
    <property type="term" value="F:iron ion binding"/>
    <property type="evidence" value="ECO:0007669"/>
    <property type="project" value="InterPro"/>
</dbReference>
<dbReference type="FunCoup" id="A0A212Q029">
    <property type="interactions" value="221"/>
</dbReference>
<dbReference type="GO" id="GO:0004497">
    <property type="term" value="F:monooxygenase activity"/>
    <property type="evidence" value="ECO:0007669"/>
    <property type="project" value="UniProtKB-KW"/>
</dbReference>
<keyword evidence="4" id="KW-0503">Monooxygenase</keyword>
<protein>
    <submittedName>
        <fullName evidence="5">Cytochrome P450</fullName>
    </submittedName>
</protein>
<dbReference type="InterPro" id="IPR002401">
    <property type="entry name" value="Cyt_P450_E_grp-I"/>
</dbReference>
<evidence type="ECO:0000256" key="1">
    <source>
        <dbReference type="ARBA" id="ARBA00001971"/>
    </source>
</evidence>
<keyword evidence="6" id="KW-1185">Reference proteome</keyword>
<gene>
    <name evidence="5" type="ORF">SAMN02746019_00023630</name>
</gene>
<dbReference type="GO" id="GO:0020037">
    <property type="term" value="F:heme binding"/>
    <property type="evidence" value="ECO:0007669"/>
    <property type="project" value="InterPro"/>
</dbReference>
<dbReference type="PANTHER" id="PTHR24305">
    <property type="entry name" value="CYTOCHROME P450"/>
    <property type="match status" value="1"/>
</dbReference>
<feature type="binding site" description="axial binding residue" evidence="3">
    <location>
        <position position="384"/>
    </location>
    <ligand>
        <name>heme</name>
        <dbReference type="ChEBI" id="CHEBI:30413"/>
    </ligand>
    <ligandPart>
        <name>Fe</name>
        <dbReference type="ChEBI" id="CHEBI:18248"/>
    </ligandPart>
</feature>
<dbReference type="GO" id="GO:0016705">
    <property type="term" value="F:oxidoreductase activity, acting on paired donors, with incorporation or reduction of molecular oxygen"/>
    <property type="evidence" value="ECO:0007669"/>
    <property type="project" value="InterPro"/>
</dbReference>
<dbReference type="Gene3D" id="1.10.630.10">
    <property type="entry name" value="Cytochrome P450"/>
    <property type="match status" value="1"/>
</dbReference>
<evidence type="ECO:0000256" key="3">
    <source>
        <dbReference type="PIRSR" id="PIRSR602401-1"/>
    </source>
</evidence>
<dbReference type="AlphaFoldDB" id="A0A212Q029"/>
<comment type="similarity">
    <text evidence="2 4">Belongs to the cytochrome P450 family.</text>
</comment>
<name>A0A212Q029_9CHLR</name>
<dbReference type="RefSeq" id="WP_088570130.1">
    <property type="nucleotide sequence ID" value="NZ_FYEK01000003.1"/>
</dbReference>
<dbReference type="InterPro" id="IPR036396">
    <property type="entry name" value="Cyt_P450_sf"/>
</dbReference>
<evidence type="ECO:0000313" key="6">
    <source>
        <dbReference type="Proteomes" id="UP000197025"/>
    </source>
</evidence>
<dbReference type="InterPro" id="IPR050121">
    <property type="entry name" value="Cytochrome_P450_monoxygenase"/>
</dbReference>
<dbReference type="PROSITE" id="PS00086">
    <property type="entry name" value="CYTOCHROME_P450"/>
    <property type="match status" value="1"/>
</dbReference>
<keyword evidence="3 4" id="KW-0408">Iron</keyword>
<keyword evidence="3 4" id="KW-0479">Metal-binding</keyword>
<dbReference type="OrthoDB" id="9789468at2"/>
<dbReference type="Proteomes" id="UP000197025">
    <property type="component" value="Unassembled WGS sequence"/>
</dbReference>
<sequence length="436" mass="47951">MKPMKEKTDGHAPPIPSVESRLRALAVRLRGGTWLDALEALRAGAGDVFRLEMPGFRAVVAAGPASIRAALVEAVSSLRSRVDPDPVVRLFRTGILVMDGAEHAALRRIAAPFFRPAALERFAPTIVRAADRQIEAWADGAHVEIIEAMRTLALEVLLEALFGIPGPTEAPRLLPLLRAAQAYISPGPWLLHPALSRPGLKGPLQELEQVLRDHIRERRACPMGGTLLDAWIEAFGGDEERVRDQMLTMLIAGHDTVAAWLAWTMILLAAHPEVQERARAAVDARLGWGTPSPEALRGLEELEGIGWEALRLYPPIPVLNRRATASCTLEGWTIPAGVRVMVSLYTLHRHPGLWAEPHAFRPERFRGEGMGLRFLPFGAGPHTCIGAPLARLEWKLAVARMLQRAAFEPAFSTPRPRMGATLEPAPGLLVRIRRRW</sequence>
<evidence type="ECO:0000256" key="2">
    <source>
        <dbReference type="ARBA" id="ARBA00010617"/>
    </source>
</evidence>
<dbReference type="Pfam" id="PF00067">
    <property type="entry name" value="p450"/>
    <property type="match status" value="1"/>
</dbReference>
<reference evidence="6" key="1">
    <citation type="submission" date="2017-06" db="EMBL/GenBank/DDBJ databases">
        <authorList>
            <person name="Varghese N."/>
            <person name="Submissions S."/>
        </authorList>
    </citation>
    <scope>NUCLEOTIDE SEQUENCE [LARGE SCALE GENOMIC DNA]</scope>
    <source>
        <strain evidence="6">JAD2</strain>
    </source>
</reference>
<keyword evidence="3 4" id="KW-0349">Heme</keyword>
<dbReference type="PRINTS" id="PR00463">
    <property type="entry name" value="EP450I"/>
</dbReference>
<organism evidence="5 6">
    <name type="scientific">Thermoflexus hugenholtzii JAD2</name>
    <dbReference type="NCBI Taxonomy" id="877466"/>
    <lineage>
        <taxon>Bacteria</taxon>
        <taxon>Bacillati</taxon>
        <taxon>Chloroflexota</taxon>
        <taxon>Thermoflexia</taxon>
        <taxon>Thermoflexales</taxon>
        <taxon>Thermoflexaceae</taxon>
        <taxon>Thermoflexus</taxon>
    </lineage>
</organism>
<accession>A0A212Q029</accession>
<dbReference type="InterPro" id="IPR017972">
    <property type="entry name" value="Cyt_P450_CS"/>
</dbReference>
<dbReference type="EMBL" id="FYEK01000003">
    <property type="protein sequence ID" value="SNB52672.1"/>
    <property type="molecule type" value="Genomic_DNA"/>
</dbReference>
<dbReference type="InParanoid" id="A0A212Q029"/>
<comment type="cofactor">
    <cofactor evidence="1 3">
        <name>heme</name>
        <dbReference type="ChEBI" id="CHEBI:30413"/>
    </cofactor>
</comment>
<dbReference type="SUPFAM" id="SSF48264">
    <property type="entry name" value="Cytochrome P450"/>
    <property type="match status" value="1"/>
</dbReference>
<keyword evidence="4" id="KW-0560">Oxidoreductase</keyword>